<sequence length="180" mass="19999">MALHFTGVVLDVGRDDEETLEVREQVHRMSKVSARARSPEIQIIACNRKLHHILRKPLHVIAAVLQCRDSKRMHVPSARPVHLDYVSMTVEIYRPVAASGFDLNLEGVWRDSARDASSFPVDGHDFTNRFGLVKEAAVGVHGPLSVGERHDHAKAVTLDFGGSFPPSDVTESELQHARLV</sequence>
<reference evidence="1" key="1">
    <citation type="submission" date="2021-08" db="EMBL/GenBank/DDBJ databases">
        <title>Chromosome-Level Trichoderma cornu-damae using Hi-C Data.</title>
        <authorList>
            <person name="Kim C.S."/>
        </authorList>
    </citation>
    <scope>NUCLEOTIDE SEQUENCE</scope>
    <source>
        <strain evidence="1">KA19-0412C</strain>
    </source>
</reference>
<name>A0A9P8QLT9_9HYPO</name>
<proteinExistence type="predicted"/>
<keyword evidence="2" id="KW-1185">Reference proteome</keyword>
<dbReference type="AlphaFoldDB" id="A0A9P8QLT9"/>
<dbReference type="Proteomes" id="UP000827724">
    <property type="component" value="Unassembled WGS sequence"/>
</dbReference>
<comment type="caution">
    <text evidence="1">The sequence shown here is derived from an EMBL/GenBank/DDBJ whole genome shotgun (WGS) entry which is preliminary data.</text>
</comment>
<evidence type="ECO:0000313" key="2">
    <source>
        <dbReference type="Proteomes" id="UP000827724"/>
    </source>
</evidence>
<organism evidence="1 2">
    <name type="scientific">Trichoderma cornu-damae</name>
    <dbReference type="NCBI Taxonomy" id="654480"/>
    <lineage>
        <taxon>Eukaryota</taxon>
        <taxon>Fungi</taxon>
        <taxon>Dikarya</taxon>
        <taxon>Ascomycota</taxon>
        <taxon>Pezizomycotina</taxon>
        <taxon>Sordariomycetes</taxon>
        <taxon>Hypocreomycetidae</taxon>
        <taxon>Hypocreales</taxon>
        <taxon>Hypocreaceae</taxon>
        <taxon>Trichoderma</taxon>
    </lineage>
</organism>
<protein>
    <submittedName>
        <fullName evidence="1">Uncharacterized protein</fullName>
    </submittedName>
</protein>
<gene>
    <name evidence="1" type="ORF">Trco_004688</name>
</gene>
<accession>A0A9P8QLT9</accession>
<dbReference type="EMBL" id="JAIWOZ010000004">
    <property type="protein sequence ID" value="KAH6605535.1"/>
    <property type="molecule type" value="Genomic_DNA"/>
</dbReference>
<evidence type="ECO:0000313" key="1">
    <source>
        <dbReference type="EMBL" id="KAH6605535.1"/>
    </source>
</evidence>